<reference evidence="2 3" key="1">
    <citation type="submission" date="2024-05" db="EMBL/GenBank/DDBJ databases">
        <title>Genome sequencing and assembly of Indian major carp, Cirrhinus mrigala (Hamilton, 1822).</title>
        <authorList>
            <person name="Mohindra V."/>
            <person name="Chowdhury L.M."/>
            <person name="Lal K."/>
            <person name="Jena J.K."/>
        </authorList>
    </citation>
    <scope>NUCLEOTIDE SEQUENCE [LARGE SCALE GENOMIC DNA]</scope>
    <source>
        <strain evidence="2">CM1030</strain>
        <tissue evidence="2">Blood</tissue>
    </source>
</reference>
<feature type="non-terminal residue" evidence="2">
    <location>
        <position position="1"/>
    </location>
</feature>
<comment type="caution">
    <text evidence="2">The sequence shown here is derived from an EMBL/GenBank/DDBJ whole genome shotgun (WGS) entry which is preliminary data.</text>
</comment>
<accession>A0ABD0QQJ0</accession>
<dbReference type="Proteomes" id="UP001529510">
    <property type="component" value="Unassembled WGS sequence"/>
</dbReference>
<evidence type="ECO:0000313" key="3">
    <source>
        <dbReference type="Proteomes" id="UP001529510"/>
    </source>
</evidence>
<dbReference type="AlphaFoldDB" id="A0ABD0QQJ0"/>
<evidence type="ECO:0000256" key="1">
    <source>
        <dbReference type="SAM" id="MobiDB-lite"/>
    </source>
</evidence>
<sequence length="59" mass="6248">LSLGPRVSRAKSGMLHPTRGTTEGHYGPDTSNASPCGQPSRLPQTQSTPLQFGRTSRLA</sequence>
<gene>
    <name evidence="2" type="ORF">M9458_015490</name>
</gene>
<dbReference type="EMBL" id="JAMKFB020000007">
    <property type="protein sequence ID" value="KAL0188391.1"/>
    <property type="molecule type" value="Genomic_DNA"/>
</dbReference>
<name>A0ABD0QQJ0_CIRMR</name>
<organism evidence="2 3">
    <name type="scientific">Cirrhinus mrigala</name>
    <name type="common">Mrigala</name>
    <dbReference type="NCBI Taxonomy" id="683832"/>
    <lineage>
        <taxon>Eukaryota</taxon>
        <taxon>Metazoa</taxon>
        <taxon>Chordata</taxon>
        <taxon>Craniata</taxon>
        <taxon>Vertebrata</taxon>
        <taxon>Euteleostomi</taxon>
        <taxon>Actinopterygii</taxon>
        <taxon>Neopterygii</taxon>
        <taxon>Teleostei</taxon>
        <taxon>Ostariophysi</taxon>
        <taxon>Cypriniformes</taxon>
        <taxon>Cyprinidae</taxon>
        <taxon>Labeoninae</taxon>
        <taxon>Labeonini</taxon>
        <taxon>Cirrhinus</taxon>
    </lineage>
</organism>
<evidence type="ECO:0000313" key="2">
    <source>
        <dbReference type="EMBL" id="KAL0188391.1"/>
    </source>
</evidence>
<proteinExistence type="predicted"/>
<protein>
    <submittedName>
        <fullName evidence="2">Uncharacterized protein</fullName>
    </submittedName>
</protein>
<feature type="region of interest" description="Disordered" evidence="1">
    <location>
        <begin position="1"/>
        <end position="59"/>
    </location>
</feature>
<feature type="compositionally biased region" description="Polar residues" evidence="1">
    <location>
        <begin position="29"/>
        <end position="59"/>
    </location>
</feature>
<keyword evidence="3" id="KW-1185">Reference proteome</keyword>